<keyword evidence="1" id="KW-0472">Membrane</keyword>
<sequence length="287" mass="32186">MRRRFFMFSILQIRAKARQTIAETPGAYLLALIPIILNIIIQLIASAQSNSWALQLASNPTPDLSFLISSSAFPFLYGILADLMTLSISLALFQVIYHYRDSVNFKDSFTLFSHQRFGSILATYLLKSLFLFLWGLISIIGFSIMFGGLIVAFMTAIFNQPSEDIVAVAGIMILLGSLMGVAGIALLLPQVYAYFLVEPLLFDQLAQDTYTGPFAVIKESRRLMKGYKMKGFILNLSFIGWEILVALSFGIVGIYVIPYYCASHMHFYQAVLDDRAMKEKLFQGTMP</sequence>
<feature type="transmembrane region" description="Helical" evidence="1">
    <location>
        <begin position="75"/>
        <end position="97"/>
    </location>
</feature>
<feature type="transmembrane region" description="Helical" evidence="1">
    <location>
        <begin position="232"/>
        <end position="257"/>
    </location>
</feature>
<feature type="transmembrane region" description="Helical" evidence="1">
    <location>
        <begin position="131"/>
        <end position="158"/>
    </location>
</feature>
<evidence type="ECO:0000313" key="3">
    <source>
        <dbReference type="Proteomes" id="UP000297747"/>
    </source>
</evidence>
<feature type="transmembrane region" description="Helical" evidence="1">
    <location>
        <begin position="165"/>
        <end position="188"/>
    </location>
</feature>
<evidence type="ECO:0000256" key="1">
    <source>
        <dbReference type="SAM" id="Phobius"/>
    </source>
</evidence>
<dbReference type="PANTHER" id="PTHR40076">
    <property type="entry name" value="MEMBRANE PROTEIN-RELATED"/>
    <property type="match status" value="1"/>
</dbReference>
<dbReference type="EMBL" id="SPQA01000017">
    <property type="protein sequence ID" value="TFU30567.1"/>
    <property type="molecule type" value="Genomic_DNA"/>
</dbReference>
<name>A0A4Y9FMX6_STRAI</name>
<dbReference type="Proteomes" id="UP000297747">
    <property type="component" value="Unassembled WGS sequence"/>
</dbReference>
<comment type="caution">
    <text evidence="2">The sequence shown here is derived from an EMBL/GenBank/DDBJ whole genome shotgun (WGS) entry which is preliminary data.</text>
</comment>
<dbReference type="InterPro" id="IPR010380">
    <property type="entry name" value="DUF975"/>
</dbReference>
<keyword evidence="1" id="KW-0812">Transmembrane</keyword>
<evidence type="ECO:0000313" key="2">
    <source>
        <dbReference type="EMBL" id="TFU30567.1"/>
    </source>
</evidence>
<dbReference type="Pfam" id="PF06161">
    <property type="entry name" value="DUF975"/>
    <property type="match status" value="1"/>
</dbReference>
<gene>
    <name evidence="2" type="ORF">E4U01_05800</name>
</gene>
<dbReference type="AlphaFoldDB" id="A0A4Y9FMX6"/>
<organism evidence="2 3">
    <name type="scientific">Streptococcus acidominimus</name>
    <dbReference type="NCBI Taxonomy" id="1326"/>
    <lineage>
        <taxon>Bacteria</taxon>
        <taxon>Bacillati</taxon>
        <taxon>Bacillota</taxon>
        <taxon>Bacilli</taxon>
        <taxon>Lactobacillales</taxon>
        <taxon>Streptococcaceae</taxon>
        <taxon>Streptococcus</taxon>
    </lineage>
</organism>
<reference evidence="2 3" key="1">
    <citation type="submission" date="2019-03" db="EMBL/GenBank/DDBJ databases">
        <title>Diversity of the mouse oral microbiome.</title>
        <authorList>
            <person name="Joseph S."/>
            <person name="Aduse-Opoku J."/>
            <person name="Curtis M."/>
            <person name="Wade W."/>
            <person name="Hashim A."/>
        </authorList>
    </citation>
    <scope>NUCLEOTIDE SEQUENCE [LARGE SCALE GENOMIC DNA]</scope>
    <source>
        <strain evidence="2 3">HT4</strain>
    </source>
</reference>
<accession>A0A4Y9FMX6</accession>
<keyword evidence="1" id="KW-1133">Transmembrane helix</keyword>
<proteinExistence type="predicted"/>
<feature type="transmembrane region" description="Helical" evidence="1">
    <location>
        <begin position="27"/>
        <end position="45"/>
    </location>
</feature>
<dbReference type="PANTHER" id="PTHR40076:SF1">
    <property type="entry name" value="MEMBRANE PROTEIN"/>
    <property type="match status" value="1"/>
</dbReference>
<protein>
    <submittedName>
        <fullName evidence="2">DUF975 family protein</fullName>
    </submittedName>
</protein>